<dbReference type="EMBL" id="QOCS01000006">
    <property type="protein sequence ID" value="RHW48223.1"/>
    <property type="molecule type" value="Genomic_DNA"/>
</dbReference>
<evidence type="ECO:0000256" key="1">
    <source>
        <dbReference type="ARBA" id="ARBA00004496"/>
    </source>
</evidence>
<dbReference type="PROSITE" id="PS51101">
    <property type="entry name" value="PTS_EIIB_TYPE_4"/>
    <property type="match status" value="1"/>
</dbReference>
<dbReference type="GO" id="GO:0005737">
    <property type="term" value="C:cytoplasm"/>
    <property type="evidence" value="ECO:0007669"/>
    <property type="project" value="UniProtKB-SubCell"/>
</dbReference>
<evidence type="ECO:0000256" key="5">
    <source>
        <dbReference type="ARBA" id="ARBA00022679"/>
    </source>
</evidence>
<gene>
    <name evidence="9" type="ORF">DS832_02605</name>
</gene>
<reference evidence="9 10" key="1">
    <citation type="submission" date="2018-07" db="EMBL/GenBank/DDBJ databases">
        <title>Genome sequences of six Lactobacillus spp. isolated from bumble bee guts.</title>
        <authorList>
            <person name="Motta E.V.S."/>
            <person name="Moran N.A."/>
        </authorList>
    </citation>
    <scope>NUCLEOTIDE SEQUENCE [LARGE SCALE GENOMIC DNA]</scope>
    <source>
        <strain evidence="9 10">LV-8.1</strain>
    </source>
</reference>
<keyword evidence="7" id="KW-0418">Kinase</keyword>
<dbReference type="GO" id="GO:0009401">
    <property type="term" value="P:phosphoenolpyruvate-dependent sugar phosphotransferase system"/>
    <property type="evidence" value="ECO:0007669"/>
    <property type="project" value="UniProtKB-KW"/>
</dbReference>
<dbReference type="GO" id="GO:0016301">
    <property type="term" value="F:kinase activity"/>
    <property type="evidence" value="ECO:0007669"/>
    <property type="project" value="UniProtKB-KW"/>
</dbReference>
<keyword evidence="6" id="KW-0598">Phosphotransferase system</keyword>
<name>A0A3R6VHD8_9LACO</name>
<dbReference type="Proteomes" id="UP000284822">
    <property type="component" value="Unassembled WGS sequence"/>
</dbReference>
<evidence type="ECO:0000256" key="7">
    <source>
        <dbReference type="ARBA" id="ARBA00022777"/>
    </source>
</evidence>
<dbReference type="InterPro" id="IPR036667">
    <property type="entry name" value="PTS_IIB_sorbose-sp_sf"/>
</dbReference>
<organism evidence="9 10">
    <name type="scientific">Bombilactobacillus bombi</name>
    <dbReference type="NCBI Taxonomy" id="1303590"/>
    <lineage>
        <taxon>Bacteria</taxon>
        <taxon>Bacillati</taxon>
        <taxon>Bacillota</taxon>
        <taxon>Bacilli</taxon>
        <taxon>Lactobacillales</taxon>
        <taxon>Lactobacillaceae</taxon>
        <taxon>Bombilactobacillus</taxon>
    </lineage>
</organism>
<accession>A0A3R6VHD8</accession>
<comment type="caution">
    <text evidence="9">The sequence shown here is derived from an EMBL/GenBank/DDBJ whole genome shotgun (WGS) entry which is preliminary data.</text>
</comment>
<dbReference type="InterPro" id="IPR004720">
    <property type="entry name" value="PTS_IIB_sorbose-sp"/>
</dbReference>
<evidence type="ECO:0000259" key="8">
    <source>
        <dbReference type="PROSITE" id="PS51101"/>
    </source>
</evidence>
<keyword evidence="4" id="KW-0762">Sugar transport</keyword>
<keyword evidence="5" id="KW-0808">Transferase</keyword>
<protein>
    <submittedName>
        <fullName evidence="9">PTS mannose/fructose/sorbose transporter subunit IIB</fullName>
    </submittedName>
</protein>
<proteinExistence type="predicted"/>
<dbReference type="Gene3D" id="3.40.35.10">
    <property type="entry name" value="Phosphotransferase system, sorbose subfamily IIB component"/>
    <property type="match status" value="1"/>
</dbReference>
<comment type="subcellular location">
    <subcellularLocation>
        <location evidence="1">Cytoplasm</location>
    </subcellularLocation>
</comment>
<evidence type="ECO:0000256" key="2">
    <source>
        <dbReference type="ARBA" id="ARBA00022448"/>
    </source>
</evidence>
<keyword evidence="3" id="KW-0963">Cytoplasm</keyword>
<keyword evidence="2" id="KW-0813">Transport</keyword>
<dbReference type="AlphaFoldDB" id="A0A3R6VHD8"/>
<evidence type="ECO:0000313" key="10">
    <source>
        <dbReference type="Proteomes" id="UP000284822"/>
    </source>
</evidence>
<evidence type="ECO:0000256" key="6">
    <source>
        <dbReference type="ARBA" id="ARBA00022683"/>
    </source>
</evidence>
<dbReference type="SUPFAM" id="SSF52728">
    <property type="entry name" value="PTS IIb component"/>
    <property type="match status" value="1"/>
</dbReference>
<evidence type="ECO:0000256" key="4">
    <source>
        <dbReference type="ARBA" id="ARBA00022597"/>
    </source>
</evidence>
<sequence>MIIVGARIDNRLLHGIVATTWVPESNATRVMVIDDDVANNANLKEAMKLGRPSGVAVSIINKETALKNFSNHKYDRQRVYILSKTPQIFLELIKLGEKINKLILGGTITYPNSIKISNRAYIKPTEIEIYKNIYRNNTEIVSAYTTNDKQIDIFSKIDEER</sequence>
<dbReference type="GO" id="GO:0008982">
    <property type="term" value="F:protein-N(PI)-phosphohistidine-sugar phosphotransferase activity"/>
    <property type="evidence" value="ECO:0007669"/>
    <property type="project" value="InterPro"/>
</dbReference>
<evidence type="ECO:0000313" key="9">
    <source>
        <dbReference type="EMBL" id="RHW48223.1"/>
    </source>
</evidence>
<evidence type="ECO:0000256" key="3">
    <source>
        <dbReference type="ARBA" id="ARBA00022490"/>
    </source>
</evidence>
<dbReference type="RefSeq" id="WP_118910212.1">
    <property type="nucleotide sequence ID" value="NZ_QOCS01000006.1"/>
</dbReference>
<dbReference type="Pfam" id="PF03830">
    <property type="entry name" value="PTSIIB_sorb"/>
    <property type="match status" value="1"/>
</dbReference>
<feature type="domain" description="PTS EIIB type-4" evidence="8">
    <location>
        <begin position="1"/>
        <end position="161"/>
    </location>
</feature>